<evidence type="ECO:0000313" key="3">
    <source>
        <dbReference type="EMBL" id="TCP06556.1"/>
    </source>
</evidence>
<dbReference type="RefSeq" id="WP_132765359.1">
    <property type="nucleotide sequence ID" value="NZ_CP110416.1"/>
</dbReference>
<dbReference type="SUPFAM" id="SSF82866">
    <property type="entry name" value="Multidrug efflux transporter AcrB transmembrane domain"/>
    <property type="match status" value="1"/>
</dbReference>
<evidence type="ECO:0000313" key="4">
    <source>
        <dbReference type="Proteomes" id="UP000294772"/>
    </source>
</evidence>
<dbReference type="AlphaFoldDB" id="A0AA46HVH2"/>
<sequence>MDVLNGIVTGAIAIGLAWLVMTPRYREGLLIKLGLVCMAIGFAGVSYMSLSSMWWAVPRALAAIHVGLVVVVVGYYRRCRRAGHPLRRSTDFGGLDEGVRHEHRR</sequence>
<evidence type="ECO:0000256" key="1">
    <source>
        <dbReference type="SAM" id="MobiDB-lite"/>
    </source>
</evidence>
<proteinExistence type="predicted"/>
<keyword evidence="2" id="KW-0812">Transmembrane</keyword>
<reference evidence="3 4" key="1">
    <citation type="submission" date="2019-03" db="EMBL/GenBank/DDBJ databases">
        <title>Genomic Encyclopedia of Type Strains, Phase IV (KMG-IV): sequencing the most valuable type-strain genomes for metagenomic binning, comparative biology and taxonomic classification.</title>
        <authorList>
            <person name="Goeker M."/>
        </authorList>
    </citation>
    <scope>NUCLEOTIDE SEQUENCE [LARGE SCALE GENOMIC DNA]</scope>
    <source>
        <strain evidence="3 4">DSM 15264</strain>
    </source>
</reference>
<feature type="region of interest" description="Disordered" evidence="1">
    <location>
        <begin position="85"/>
        <end position="105"/>
    </location>
</feature>
<feature type="transmembrane region" description="Helical" evidence="2">
    <location>
        <begin position="6"/>
        <end position="22"/>
    </location>
</feature>
<accession>A0AA46HVH2</accession>
<organism evidence="3 4">
    <name type="scientific">Caldimonas thermodepolymerans</name>
    <dbReference type="NCBI Taxonomy" id="215580"/>
    <lineage>
        <taxon>Bacteria</taxon>
        <taxon>Pseudomonadati</taxon>
        <taxon>Pseudomonadota</taxon>
        <taxon>Betaproteobacteria</taxon>
        <taxon>Burkholderiales</taxon>
        <taxon>Sphaerotilaceae</taxon>
        <taxon>Caldimonas</taxon>
    </lineage>
</organism>
<comment type="caution">
    <text evidence="3">The sequence shown here is derived from an EMBL/GenBank/DDBJ whole genome shotgun (WGS) entry which is preliminary data.</text>
</comment>
<dbReference type="EMBL" id="SLXF01000006">
    <property type="protein sequence ID" value="TCP06556.1"/>
    <property type="molecule type" value="Genomic_DNA"/>
</dbReference>
<name>A0AA46HVH2_9BURK</name>
<keyword evidence="2" id="KW-1133">Transmembrane helix</keyword>
<gene>
    <name evidence="3" type="ORF">EV676_10639</name>
</gene>
<keyword evidence="2" id="KW-0472">Membrane</keyword>
<evidence type="ECO:0000256" key="2">
    <source>
        <dbReference type="SAM" id="Phobius"/>
    </source>
</evidence>
<feature type="transmembrane region" description="Helical" evidence="2">
    <location>
        <begin position="56"/>
        <end position="76"/>
    </location>
</feature>
<protein>
    <submittedName>
        <fullName evidence="3">Uncharacterized protein</fullName>
    </submittedName>
</protein>
<dbReference type="Proteomes" id="UP000294772">
    <property type="component" value="Unassembled WGS sequence"/>
</dbReference>
<feature type="transmembrane region" description="Helical" evidence="2">
    <location>
        <begin position="29"/>
        <end position="50"/>
    </location>
</feature>